<evidence type="ECO:0000313" key="3">
    <source>
        <dbReference type="Proteomes" id="UP000001941"/>
    </source>
</evidence>
<evidence type="ECO:0000313" key="2">
    <source>
        <dbReference type="EMBL" id="ABD40406.1"/>
    </source>
</evidence>
<sequence length="516" mass="59761">MSHLKLPIGIQSFTEIRTGGYVYIDKTPLIHSLVQSGKYYFLSRPRRFGKSLLIDTFDAAFSQKPDLFSGLFLDSPDSKWDWNKRNPVLRIDWSLSSPRTPAELKTQIHELISAWARTWNFEPFETSIGGRFSSLIRDIHTKTGEQIVILVDEYDKPILDTLEDPVRAADMRDILRDFYGFIKPLDSHIRFVFITGVSKFIKTGIFSGLNNLQDITLDSRYSTICGYTEEDIRTSFAFWYEQYDPDLIRDWYNGYSWTGKSVYNPFDILLFFDSGIFRPYWFETGTPSFLLKNWLNEPRLPAEYDGMISGDDILLSFNPEKITVETLLFQTGYLTIRSWSSDGIRGFRCTLGYPNKEVRTSLNLLFSEALSGYSLSDNRDILFSILELGDEEGLHAHLQSFFASIPHDWYRRNPLARFEGYWASLMYSYLASLGFEVIPEDTTNKGRIDLTVKTPSYIWIFEFKVKGIGQKGKKDPLDQIDERGYAEKYLSDPRQKIKVGILFDPETRNIESWTVG</sequence>
<organism evidence="2 3">
    <name type="scientific">Methanospirillum hungatei JF-1 (strain ATCC 27890 / DSM 864 / NBRC 100397 / JF-1)</name>
    <dbReference type="NCBI Taxonomy" id="323259"/>
    <lineage>
        <taxon>Archaea</taxon>
        <taxon>Methanobacteriati</taxon>
        <taxon>Methanobacteriota</taxon>
        <taxon>Stenosarchaea group</taxon>
        <taxon>Methanomicrobia</taxon>
        <taxon>Methanomicrobiales</taxon>
        <taxon>Methanospirillaceae</taxon>
        <taxon>Methanospirillum</taxon>
    </lineage>
</organism>
<dbReference type="KEGG" id="mhu:Mhun_0650"/>
<dbReference type="InterPro" id="IPR018631">
    <property type="entry name" value="AAA-ATPase-like_dom"/>
</dbReference>
<dbReference type="Pfam" id="PF08011">
    <property type="entry name" value="PDDEXK_9"/>
    <property type="match status" value="1"/>
</dbReference>
<dbReference type="Pfam" id="PF09820">
    <property type="entry name" value="AAA-ATPase_like"/>
    <property type="match status" value="1"/>
</dbReference>
<dbReference type="AlphaFoldDB" id="Q2FLC1"/>
<feature type="domain" description="AAA-ATPase-like" evidence="1">
    <location>
        <begin position="7"/>
        <end position="206"/>
    </location>
</feature>
<dbReference type="EnsemblBacteria" id="ABD40406">
    <property type="protein sequence ID" value="ABD40406"/>
    <property type="gene ID" value="Mhun_0650"/>
</dbReference>
<keyword evidence="3" id="KW-1185">Reference proteome</keyword>
<dbReference type="RefSeq" id="WP_011447690.1">
    <property type="nucleotide sequence ID" value="NC_007796.1"/>
</dbReference>
<dbReference type="PANTHER" id="PTHR34825:SF1">
    <property type="entry name" value="AAA-ATPASE-LIKE DOMAIN-CONTAINING PROTEIN"/>
    <property type="match status" value="1"/>
</dbReference>
<name>Q2FLC1_METHJ</name>
<proteinExistence type="predicted"/>
<evidence type="ECO:0000259" key="1">
    <source>
        <dbReference type="Pfam" id="PF09820"/>
    </source>
</evidence>
<dbReference type="STRING" id="323259.Mhun_0650"/>
<dbReference type="InParanoid" id="Q2FLC1"/>
<gene>
    <name evidence="2" type="ordered locus">Mhun_0650</name>
</gene>
<dbReference type="OrthoDB" id="132045at2157"/>
<dbReference type="Proteomes" id="UP000001941">
    <property type="component" value="Chromosome"/>
</dbReference>
<protein>
    <recommendedName>
        <fullName evidence="1">AAA-ATPase-like domain-containing protein</fullName>
    </recommendedName>
</protein>
<dbReference type="EMBL" id="CP000254">
    <property type="protein sequence ID" value="ABD40406.1"/>
    <property type="molecule type" value="Genomic_DNA"/>
</dbReference>
<dbReference type="PANTHER" id="PTHR34825">
    <property type="entry name" value="CONSERVED PROTEIN, WITH A WEAK D-GALACTARATE DEHYDRATASE/ALTRONATE HYDROLASE DOMAIN"/>
    <property type="match status" value="1"/>
</dbReference>
<dbReference type="HOGENOM" id="CLU_021114_0_0_2"/>
<accession>Q2FLC1</accession>
<dbReference type="GeneID" id="3923474"/>
<dbReference type="InterPro" id="IPR012547">
    <property type="entry name" value="PDDEXK_9"/>
</dbReference>
<reference evidence="3" key="1">
    <citation type="journal article" date="2016" name="Stand. Genomic Sci.">
        <title>Complete genome sequence of Methanospirillum hungatei type strain JF1.</title>
        <authorList>
            <person name="Gunsalus R.P."/>
            <person name="Cook L.E."/>
            <person name="Crable B."/>
            <person name="Rohlin L."/>
            <person name="McDonald E."/>
            <person name="Mouttaki H."/>
            <person name="Sieber J.R."/>
            <person name="Poweleit N."/>
            <person name="Zhou H."/>
            <person name="Lapidus A.L."/>
            <person name="Daligault H.E."/>
            <person name="Land M."/>
            <person name="Gilna P."/>
            <person name="Ivanova N."/>
            <person name="Kyrpides N."/>
            <person name="Culley D.E."/>
            <person name="McInerney M.J."/>
        </authorList>
    </citation>
    <scope>NUCLEOTIDE SEQUENCE [LARGE SCALE GENOMIC DNA]</scope>
    <source>
        <strain evidence="3">ATCC 27890 / DSM 864 / NBRC 100397 / JF-1</strain>
    </source>
</reference>